<evidence type="ECO:0000313" key="5">
    <source>
        <dbReference type="Proteomes" id="UP000318422"/>
    </source>
</evidence>
<organism evidence="4 5">
    <name type="scientific">Zoogloea ramigera</name>
    <dbReference type="NCBI Taxonomy" id="350"/>
    <lineage>
        <taxon>Bacteria</taxon>
        <taxon>Pseudomonadati</taxon>
        <taxon>Pseudomonadota</taxon>
        <taxon>Betaproteobacteria</taxon>
        <taxon>Rhodocyclales</taxon>
        <taxon>Zoogloeaceae</taxon>
        <taxon>Zoogloea</taxon>
    </lineage>
</organism>
<proteinExistence type="inferred from homology"/>
<dbReference type="OrthoDB" id="9801098at2"/>
<dbReference type="GO" id="GO:0005829">
    <property type="term" value="C:cytosol"/>
    <property type="evidence" value="ECO:0007669"/>
    <property type="project" value="TreeGrafter"/>
</dbReference>
<dbReference type="SUPFAM" id="SSF102405">
    <property type="entry name" value="MCP/YpsA-like"/>
    <property type="match status" value="1"/>
</dbReference>
<comment type="caution">
    <text evidence="4">The sequence shown here is derived from an EMBL/GenBank/DDBJ whole genome shotgun (WGS) entry which is preliminary data.</text>
</comment>
<dbReference type="Gene3D" id="3.40.50.450">
    <property type="match status" value="1"/>
</dbReference>
<reference evidence="4 5" key="1">
    <citation type="submission" date="2019-06" db="EMBL/GenBank/DDBJ databases">
        <title>Whole genome shotgun sequence of Zoogloea ramigera NBRC 15342.</title>
        <authorList>
            <person name="Hosoyama A."/>
            <person name="Uohara A."/>
            <person name="Ohji S."/>
            <person name="Ichikawa N."/>
        </authorList>
    </citation>
    <scope>NUCLEOTIDE SEQUENCE [LARGE SCALE GENOMIC DNA]</scope>
    <source>
        <strain evidence="4 5">NBRC 15342</strain>
    </source>
</reference>
<dbReference type="Pfam" id="PF03641">
    <property type="entry name" value="Lysine_decarbox"/>
    <property type="match status" value="1"/>
</dbReference>
<sequence length="194" mass="20948">MKRICVFCGSRPGVRPAYRAAAEAVGALLAERGIELVYGGGNVGLMGIVADACLAAGGRVVGVIPRALLEWEVGHEGLTRLEVVDSMHTRKARMAELADGFMALPGGLGTFEELFEILTWAQLGFHSKPVGLLNVDAYYQPLVQMMERGVAEGFMKAENRGLLLVEDNAQALLRTMGAYHPPAVGKRIRDEKQL</sequence>
<dbReference type="EC" id="3.2.2.n1" evidence="3"/>
<keyword evidence="3" id="KW-0203">Cytokinin biosynthesis</keyword>
<dbReference type="InterPro" id="IPR005269">
    <property type="entry name" value="LOG"/>
</dbReference>
<keyword evidence="3 4" id="KW-0378">Hydrolase</keyword>
<dbReference type="NCBIfam" id="TIGR00730">
    <property type="entry name" value="Rossman fold protein, TIGR00730 family"/>
    <property type="match status" value="1"/>
</dbReference>
<protein>
    <recommendedName>
        <fullName evidence="3">Cytokinin riboside 5'-monophosphate phosphoribohydrolase</fullName>
        <ecNumber evidence="3">3.2.2.n1</ecNumber>
    </recommendedName>
</protein>
<evidence type="ECO:0000256" key="1">
    <source>
        <dbReference type="ARBA" id="ARBA00000274"/>
    </source>
</evidence>
<dbReference type="GO" id="GO:0009691">
    <property type="term" value="P:cytokinin biosynthetic process"/>
    <property type="evidence" value="ECO:0007669"/>
    <property type="project" value="UniProtKB-UniRule"/>
</dbReference>
<accession>A0A4Y4CUI4</accession>
<dbReference type="AlphaFoldDB" id="A0A4Y4CUI4"/>
<dbReference type="FunFam" id="3.40.50.450:FF:000012">
    <property type="entry name" value="LOG family protein YvdD"/>
    <property type="match status" value="1"/>
</dbReference>
<gene>
    <name evidence="4" type="ORF">ZRA01_26310</name>
</gene>
<evidence type="ECO:0000256" key="2">
    <source>
        <dbReference type="ARBA" id="ARBA00006763"/>
    </source>
</evidence>
<comment type="catalytic activity">
    <reaction evidence="1">
        <text>AMP + H2O = D-ribose 5-phosphate + adenine</text>
        <dbReference type="Rhea" id="RHEA:20129"/>
        <dbReference type="ChEBI" id="CHEBI:15377"/>
        <dbReference type="ChEBI" id="CHEBI:16708"/>
        <dbReference type="ChEBI" id="CHEBI:78346"/>
        <dbReference type="ChEBI" id="CHEBI:456215"/>
        <dbReference type="EC" id="3.2.2.4"/>
    </reaction>
</comment>
<dbReference type="RefSeq" id="WP_141352983.1">
    <property type="nucleotide sequence ID" value="NZ_BJNV01000047.1"/>
</dbReference>
<dbReference type="PANTHER" id="PTHR31223:SF70">
    <property type="entry name" value="LOG FAMILY PROTEIN YJL055W"/>
    <property type="match status" value="1"/>
</dbReference>
<evidence type="ECO:0000256" key="3">
    <source>
        <dbReference type="RuleBase" id="RU363015"/>
    </source>
</evidence>
<evidence type="ECO:0000313" key="4">
    <source>
        <dbReference type="EMBL" id="GEC96558.1"/>
    </source>
</evidence>
<comment type="similarity">
    <text evidence="2 3">Belongs to the LOG family.</text>
</comment>
<dbReference type="InterPro" id="IPR031100">
    <property type="entry name" value="LOG_fam"/>
</dbReference>
<dbReference type="GO" id="GO:0008714">
    <property type="term" value="F:AMP nucleosidase activity"/>
    <property type="evidence" value="ECO:0007669"/>
    <property type="project" value="UniProtKB-EC"/>
</dbReference>
<dbReference type="Proteomes" id="UP000318422">
    <property type="component" value="Unassembled WGS sequence"/>
</dbReference>
<keyword evidence="5" id="KW-1185">Reference proteome</keyword>
<dbReference type="PANTHER" id="PTHR31223">
    <property type="entry name" value="LOG FAMILY PROTEIN YJL055W"/>
    <property type="match status" value="1"/>
</dbReference>
<name>A0A4Y4CUI4_ZOORA</name>
<dbReference type="EMBL" id="BJNV01000047">
    <property type="protein sequence ID" value="GEC96558.1"/>
    <property type="molecule type" value="Genomic_DNA"/>
</dbReference>